<dbReference type="Proteomes" id="UP000242320">
    <property type="component" value="Unassembled WGS sequence"/>
</dbReference>
<accession>A0A1X2L9N1</accession>
<sequence>MFYTPGWQAILSATGVGTLAGVIVTQVFNVWTRHIDAKIRDADRQQEREIRDADRQHERAVAYQQRIWQAKHDALTRLISACRFVKWQAQLTGAENTDEKRRRAMTIRALDLFRDKIGNEDGISEITAYASEPVRKALDEVLEEINEQRRKHLPALLKLRSIGMQWDAVGKEPLTDTSGAPVAQAQQLLQQRSYLFSQREQAHSDIGGASDLDVDWVIDLCDRVIDVARQDLEGRYSE</sequence>
<name>A0A1X2L9N1_9MYCO</name>
<evidence type="ECO:0000313" key="3">
    <source>
        <dbReference type="Proteomes" id="UP000242320"/>
    </source>
</evidence>
<evidence type="ECO:0000313" key="2">
    <source>
        <dbReference type="EMBL" id="OSC30691.1"/>
    </source>
</evidence>
<dbReference type="RefSeq" id="WP_085289095.1">
    <property type="nucleotide sequence ID" value="NZ_NCXM01000005.1"/>
</dbReference>
<reference evidence="2 3" key="1">
    <citation type="submission" date="2017-04" db="EMBL/GenBank/DDBJ databases">
        <title>The new phylogeny of genus Mycobacterium.</title>
        <authorList>
            <person name="Tortoli E."/>
            <person name="Trovato A."/>
            <person name="Cirillo D.M."/>
        </authorList>
    </citation>
    <scope>NUCLEOTIDE SEQUENCE [LARGE SCALE GENOMIC DNA]</scope>
    <source>
        <strain evidence="2 3">DSM 45247</strain>
    </source>
</reference>
<dbReference type="EMBL" id="NCXM01000005">
    <property type="protein sequence ID" value="OSC30691.1"/>
    <property type="molecule type" value="Genomic_DNA"/>
</dbReference>
<evidence type="ECO:0000256" key="1">
    <source>
        <dbReference type="SAM" id="Phobius"/>
    </source>
</evidence>
<keyword evidence="1" id="KW-1133">Transmembrane helix</keyword>
<protein>
    <submittedName>
        <fullName evidence="2">Uncharacterized protein</fullName>
    </submittedName>
</protein>
<organism evidence="2 3">
    <name type="scientific">Mycolicibacterium vulneris</name>
    <dbReference type="NCBI Taxonomy" id="547163"/>
    <lineage>
        <taxon>Bacteria</taxon>
        <taxon>Bacillati</taxon>
        <taxon>Actinomycetota</taxon>
        <taxon>Actinomycetes</taxon>
        <taxon>Mycobacteriales</taxon>
        <taxon>Mycobacteriaceae</taxon>
        <taxon>Mycolicibacterium</taxon>
    </lineage>
</organism>
<dbReference type="OrthoDB" id="4753637at2"/>
<keyword evidence="1" id="KW-0812">Transmembrane</keyword>
<proteinExistence type="predicted"/>
<gene>
    <name evidence="2" type="ORF">B8W69_06550</name>
</gene>
<comment type="caution">
    <text evidence="2">The sequence shown here is derived from an EMBL/GenBank/DDBJ whole genome shotgun (WGS) entry which is preliminary data.</text>
</comment>
<feature type="transmembrane region" description="Helical" evidence="1">
    <location>
        <begin position="6"/>
        <end position="31"/>
    </location>
</feature>
<keyword evidence="3" id="KW-1185">Reference proteome</keyword>
<dbReference type="AlphaFoldDB" id="A0A1X2L9N1"/>
<keyword evidence="1" id="KW-0472">Membrane</keyword>